<name>A0AAW5I2D6_9BACT</name>
<evidence type="ECO:0000256" key="1">
    <source>
        <dbReference type="SAM" id="MobiDB-lite"/>
    </source>
</evidence>
<dbReference type="AlphaFoldDB" id="A0AAW5I2D6"/>
<organism evidence="2 3">
    <name type="scientific">Segatella copri</name>
    <dbReference type="NCBI Taxonomy" id="165179"/>
    <lineage>
        <taxon>Bacteria</taxon>
        <taxon>Pseudomonadati</taxon>
        <taxon>Bacteroidota</taxon>
        <taxon>Bacteroidia</taxon>
        <taxon>Bacteroidales</taxon>
        <taxon>Prevotellaceae</taxon>
        <taxon>Segatella</taxon>
    </lineage>
</organism>
<gene>
    <name evidence="2" type="ORF">NND11_04005</name>
</gene>
<evidence type="ECO:0000313" key="2">
    <source>
        <dbReference type="EMBL" id="MCP9500719.1"/>
    </source>
</evidence>
<dbReference type="Gene3D" id="3.30.1330.60">
    <property type="entry name" value="OmpA-like domain"/>
    <property type="match status" value="1"/>
</dbReference>
<dbReference type="RefSeq" id="WP_234563672.1">
    <property type="nucleotide sequence ID" value="NZ_JAJTTD010000002.1"/>
</dbReference>
<reference evidence="2" key="1">
    <citation type="submission" date="2022-07" db="EMBL/GenBank/DDBJ databases">
        <title>Prevotella copri.</title>
        <authorList>
            <person name="Yang C."/>
        </authorList>
    </citation>
    <scope>NUCLEOTIDE SEQUENCE</scope>
    <source>
        <strain evidence="2">HF88</strain>
    </source>
</reference>
<dbReference type="Proteomes" id="UP001206014">
    <property type="component" value="Unassembled WGS sequence"/>
</dbReference>
<protein>
    <submittedName>
        <fullName evidence="2">DUF3575 domain-containing protein</fullName>
    </submittedName>
</protein>
<dbReference type="EMBL" id="JANDXR010000002">
    <property type="protein sequence ID" value="MCP9500719.1"/>
    <property type="molecule type" value="Genomic_DNA"/>
</dbReference>
<dbReference type="SUPFAM" id="SSF103088">
    <property type="entry name" value="OmpA-like"/>
    <property type="match status" value="1"/>
</dbReference>
<evidence type="ECO:0000313" key="3">
    <source>
        <dbReference type="Proteomes" id="UP001206014"/>
    </source>
</evidence>
<sequence>MSSHLSAQNLHSVKDSHHIYNVNKSHTIYDVKDSVKIFFRQGKIDLDPILNDNQSALNRIAETMRNCYADSIYQLRKILVVGVASPEGTLKFNKWLSRKRADVLFSYLSQYSTLPDSLKTSSFFCPDWKGLIQMVKNDSQLPFREETLSLLNRIAGEAETEKEILKQEKHLELIKNLRGGIPYHYMYKKYFPALRFSQLFLWYDKVQKPQIPDSIPKWENVKQSVDTVSNTDSIYIEPSPIRKPFYMAMRTNMLYDALLIPNIGVEMYLGKRWSVAANWMYGWWKTDRRHWYWRAYGGDIAIRKWLGKAAEEKPLTGHHIGFYTQIFTYDFETGGRGYMGGKPGGAIWNKMNYAMGAEYGYSLPIARKLNIDFTLGVGYWGGIYHEYKPRNQYYVWQATKERRWVGPTKLEVSLVWLLGRENANSNCKRKKEKVKEKEMRKKEKDRKKGGTDE</sequence>
<feature type="region of interest" description="Disordered" evidence="1">
    <location>
        <begin position="426"/>
        <end position="453"/>
    </location>
</feature>
<dbReference type="InterPro" id="IPR036737">
    <property type="entry name" value="OmpA-like_sf"/>
</dbReference>
<dbReference type="Pfam" id="PF12099">
    <property type="entry name" value="DUF3575"/>
    <property type="match status" value="1"/>
</dbReference>
<feature type="compositionally biased region" description="Basic and acidic residues" evidence="1">
    <location>
        <begin position="433"/>
        <end position="453"/>
    </location>
</feature>
<proteinExistence type="predicted"/>
<comment type="caution">
    <text evidence="2">The sequence shown here is derived from an EMBL/GenBank/DDBJ whole genome shotgun (WGS) entry which is preliminary data.</text>
</comment>
<accession>A0AAW5I2D6</accession>
<dbReference type="InterPro" id="IPR021958">
    <property type="entry name" value="DUF3575"/>
</dbReference>